<evidence type="ECO:0000313" key="3">
    <source>
        <dbReference type="Proteomes" id="UP001180020"/>
    </source>
</evidence>
<organism evidence="2 3">
    <name type="scientific">Acorus calamus</name>
    <name type="common">Sweet flag</name>
    <dbReference type="NCBI Taxonomy" id="4465"/>
    <lineage>
        <taxon>Eukaryota</taxon>
        <taxon>Viridiplantae</taxon>
        <taxon>Streptophyta</taxon>
        <taxon>Embryophyta</taxon>
        <taxon>Tracheophyta</taxon>
        <taxon>Spermatophyta</taxon>
        <taxon>Magnoliopsida</taxon>
        <taxon>Liliopsida</taxon>
        <taxon>Acoraceae</taxon>
        <taxon>Acorus</taxon>
    </lineage>
</organism>
<feature type="compositionally biased region" description="Basic and acidic residues" evidence="1">
    <location>
        <begin position="1"/>
        <end position="13"/>
    </location>
</feature>
<dbReference type="AlphaFoldDB" id="A0AAV9EH29"/>
<dbReference type="EMBL" id="JAUJYO010000006">
    <property type="protein sequence ID" value="KAK1313010.1"/>
    <property type="molecule type" value="Genomic_DNA"/>
</dbReference>
<dbReference type="Proteomes" id="UP001180020">
    <property type="component" value="Unassembled WGS sequence"/>
</dbReference>
<protein>
    <submittedName>
        <fullName evidence="2">Uncharacterized protein</fullName>
    </submittedName>
</protein>
<feature type="region of interest" description="Disordered" evidence="1">
    <location>
        <begin position="1"/>
        <end position="21"/>
    </location>
</feature>
<reference evidence="2" key="1">
    <citation type="journal article" date="2023" name="Nat. Commun.">
        <title>Diploid and tetraploid genomes of Acorus and the evolution of monocots.</title>
        <authorList>
            <person name="Ma L."/>
            <person name="Liu K.W."/>
            <person name="Li Z."/>
            <person name="Hsiao Y.Y."/>
            <person name="Qi Y."/>
            <person name="Fu T."/>
            <person name="Tang G.D."/>
            <person name="Zhang D."/>
            <person name="Sun W.H."/>
            <person name="Liu D.K."/>
            <person name="Li Y."/>
            <person name="Chen G.Z."/>
            <person name="Liu X.D."/>
            <person name="Liao X.Y."/>
            <person name="Jiang Y.T."/>
            <person name="Yu X."/>
            <person name="Hao Y."/>
            <person name="Huang J."/>
            <person name="Zhao X.W."/>
            <person name="Ke S."/>
            <person name="Chen Y.Y."/>
            <person name="Wu W.L."/>
            <person name="Hsu J.L."/>
            <person name="Lin Y.F."/>
            <person name="Huang M.D."/>
            <person name="Li C.Y."/>
            <person name="Huang L."/>
            <person name="Wang Z.W."/>
            <person name="Zhao X."/>
            <person name="Zhong W.Y."/>
            <person name="Peng D.H."/>
            <person name="Ahmad S."/>
            <person name="Lan S."/>
            <person name="Zhang J.S."/>
            <person name="Tsai W.C."/>
            <person name="Van de Peer Y."/>
            <person name="Liu Z.J."/>
        </authorList>
    </citation>
    <scope>NUCLEOTIDE SEQUENCE</scope>
    <source>
        <strain evidence="2">CP</strain>
    </source>
</reference>
<accession>A0AAV9EH29</accession>
<gene>
    <name evidence="2" type="ORF">QJS10_CPA06g00948</name>
</gene>
<proteinExistence type="predicted"/>
<reference evidence="2" key="2">
    <citation type="submission" date="2023-06" db="EMBL/GenBank/DDBJ databases">
        <authorList>
            <person name="Ma L."/>
            <person name="Liu K.-W."/>
            <person name="Li Z."/>
            <person name="Hsiao Y.-Y."/>
            <person name="Qi Y."/>
            <person name="Fu T."/>
            <person name="Tang G."/>
            <person name="Zhang D."/>
            <person name="Sun W.-H."/>
            <person name="Liu D.-K."/>
            <person name="Li Y."/>
            <person name="Chen G.-Z."/>
            <person name="Liu X.-D."/>
            <person name="Liao X.-Y."/>
            <person name="Jiang Y.-T."/>
            <person name="Yu X."/>
            <person name="Hao Y."/>
            <person name="Huang J."/>
            <person name="Zhao X.-W."/>
            <person name="Ke S."/>
            <person name="Chen Y.-Y."/>
            <person name="Wu W.-L."/>
            <person name="Hsu J.-L."/>
            <person name="Lin Y.-F."/>
            <person name="Huang M.-D."/>
            <person name="Li C.-Y."/>
            <person name="Huang L."/>
            <person name="Wang Z.-W."/>
            <person name="Zhao X."/>
            <person name="Zhong W.-Y."/>
            <person name="Peng D.-H."/>
            <person name="Ahmad S."/>
            <person name="Lan S."/>
            <person name="Zhang J.-S."/>
            <person name="Tsai W.-C."/>
            <person name="Van De Peer Y."/>
            <person name="Liu Z.-J."/>
        </authorList>
    </citation>
    <scope>NUCLEOTIDE SEQUENCE</scope>
    <source>
        <strain evidence="2">CP</strain>
        <tissue evidence="2">Leaves</tissue>
    </source>
</reference>
<name>A0AAV9EH29_ACOCL</name>
<comment type="caution">
    <text evidence="2">The sequence shown here is derived from an EMBL/GenBank/DDBJ whole genome shotgun (WGS) entry which is preliminary data.</text>
</comment>
<feature type="region of interest" description="Disordered" evidence="1">
    <location>
        <begin position="214"/>
        <end position="245"/>
    </location>
</feature>
<evidence type="ECO:0000256" key="1">
    <source>
        <dbReference type="SAM" id="MobiDB-lite"/>
    </source>
</evidence>
<sequence>MGAVSVRDDEKPSGPRTLYSRGRMGIEPRIHRPKTGTLTTSANEERCDEKGLISSPLRTKQAMERFHEISRLLLISVVLINGIVGGNAHSKTNTEIDQYLMNLNKPAIKTIHVYARIYPDYREVPKPLYGTKGAINIWNVHVEPNEWSQSLFVVGNMDGLHIASLKQDIVQMATIAQGATTFYAQDLFNNSVRIEREVLVERRLKELNRPAKKTIQVKSDHKVRPKRGNALPIRPPQEDNRKSQEYLLTQQW</sequence>
<keyword evidence="3" id="KW-1185">Reference proteome</keyword>
<evidence type="ECO:0000313" key="2">
    <source>
        <dbReference type="EMBL" id="KAK1313010.1"/>
    </source>
</evidence>